<dbReference type="InterPro" id="IPR052347">
    <property type="entry name" value="Isochorismatase_Nicotinamidase"/>
</dbReference>
<keyword evidence="2" id="KW-0662">Pyridine nucleotide biosynthesis</keyword>
<reference evidence="9" key="1">
    <citation type="submission" date="2020-02" db="EMBL/GenBank/DDBJ databases">
        <authorList>
            <person name="Meier V. D."/>
        </authorList>
    </citation>
    <scope>NUCLEOTIDE SEQUENCE</scope>
    <source>
        <strain evidence="9">AVDCRST_MAG68</strain>
    </source>
</reference>
<evidence type="ECO:0000256" key="7">
    <source>
        <dbReference type="ARBA" id="ARBA00043224"/>
    </source>
</evidence>
<dbReference type="EMBL" id="CADCTW010000095">
    <property type="protein sequence ID" value="CAA9321720.1"/>
    <property type="molecule type" value="Genomic_DNA"/>
</dbReference>
<evidence type="ECO:0000256" key="2">
    <source>
        <dbReference type="ARBA" id="ARBA00022642"/>
    </source>
</evidence>
<evidence type="ECO:0000256" key="4">
    <source>
        <dbReference type="ARBA" id="ARBA00022801"/>
    </source>
</evidence>
<evidence type="ECO:0000256" key="3">
    <source>
        <dbReference type="ARBA" id="ARBA00022723"/>
    </source>
</evidence>
<gene>
    <name evidence="9" type="ORF">AVDCRST_MAG68-1963</name>
</gene>
<feature type="domain" description="Isochorismatase-like" evidence="8">
    <location>
        <begin position="11"/>
        <end position="236"/>
    </location>
</feature>
<evidence type="ECO:0000256" key="1">
    <source>
        <dbReference type="ARBA" id="ARBA00006336"/>
    </source>
</evidence>
<evidence type="ECO:0000313" key="9">
    <source>
        <dbReference type="EMBL" id="CAA9321720.1"/>
    </source>
</evidence>
<accession>A0A6J4L366</accession>
<dbReference type="PANTHER" id="PTHR11080:SF2">
    <property type="entry name" value="LD05707P"/>
    <property type="match status" value="1"/>
</dbReference>
<comment type="similarity">
    <text evidence="1">Belongs to the isochorismatase family.</text>
</comment>
<dbReference type="SUPFAM" id="SSF52499">
    <property type="entry name" value="Isochorismatase-like hydrolases"/>
    <property type="match status" value="1"/>
</dbReference>
<dbReference type="EC" id="3.5.1.19" evidence="6"/>
<dbReference type="GO" id="GO:0019363">
    <property type="term" value="P:pyridine nucleotide biosynthetic process"/>
    <property type="evidence" value="ECO:0007669"/>
    <property type="project" value="UniProtKB-KW"/>
</dbReference>
<keyword evidence="4" id="KW-0378">Hydrolase</keyword>
<dbReference type="Pfam" id="PF00857">
    <property type="entry name" value="Isochorismatase"/>
    <property type="match status" value="1"/>
</dbReference>
<evidence type="ECO:0000256" key="5">
    <source>
        <dbReference type="ARBA" id="ARBA00037900"/>
    </source>
</evidence>
<evidence type="ECO:0000259" key="8">
    <source>
        <dbReference type="Pfam" id="PF00857"/>
    </source>
</evidence>
<dbReference type="InterPro" id="IPR000868">
    <property type="entry name" value="Isochorismatase-like_dom"/>
</dbReference>
<dbReference type="AlphaFoldDB" id="A0A6J4L366"/>
<dbReference type="Gene3D" id="3.40.50.850">
    <property type="entry name" value="Isochorismatase-like"/>
    <property type="match status" value="1"/>
</dbReference>
<comment type="pathway">
    <text evidence="5">Cofactor biosynthesis; nicotinate biosynthesis; nicotinate from nicotinamide: step 1/1.</text>
</comment>
<evidence type="ECO:0000256" key="6">
    <source>
        <dbReference type="ARBA" id="ARBA00039017"/>
    </source>
</evidence>
<dbReference type="GO" id="GO:0046872">
    <property type="term" value="F:metal ion binding"/>
    <property type="evidence" value="ECO:0007669"/>
    <property type="project" value="UniProtKB-KW"/>
</dbReference>
<organism evidence="9">
    <name type="scientific">uncultured Gemmatimonadota bacterium</name>
    <dbReference type="NCBI Taxonomy" id="203437"/>
    <lineage>
        <taxon>Bacteria</taxon>
        <taxon>Pseudomonadati</taxon>
        <taxon>Gemmatimonadota</taxon>
        <taxon>environmental samples</taxon>
    </lineage>
</organism>
<sequence>MNGKMARIGWVVDAQNDFLLPPEQGGRLYVHDLFDGGEDEGAQRAIPAIERAVEWMREHCDVMVYTGDWHSYADEEIDAASPDPSRGTYPPHCMGLSDDAAEREGAEILASIRPEEPIVLARAANADDARAAARRAIAERRPIFIHKSRFDVFEGNAATDDLLLALREGLGRPVEVYVAGVARDVCVKQAVEGMLAQRRRLPVTVLTDATWGLGIEEESASLARWLAAGAALMTTAGLALRDP</sequence>
<keyword evidence="3" id="KW-0479">Metal-binding</keyword>
<proteinExistence type="inferred from homology"/>
<name>A0A6J4L366_9BACT</name>
<dbReference type="InterPro" id="IPR036380">
    <property type="entry name" value="Isochorismatase-like_sf"/>
</dbReference>
<dbReference type="PANTHER" id="PTHR11080">
    <property type="entry name" value="PYRAZINAMIDASE/NICOTINAMIDASE"/>
    <property type="match status" value="1"/>
</dbReference>
<protein>
    <recommendedName>
        <fullName evidence="6">nicotinamidase</fullName>
        <ecNumber evidence="6">3.5.1.19</ecNumber>
    </recommendedName>
    <alternativeName>
        <fullName evidence="7">Nicotinamide deamidase</fullName>
    </alternativeName>
</protein>
<dbReference type="GO" id="GO:0008936">
    <property type="term" value="F:nicotinamidase activity"/>
    <property type="evidence" value="ECO:0007669"/>
    <property type="project" value="UniProtKB-EC"/>
</dbReference>